<evidence type="ECO:0000313" key="2">
    <source>
        <dbReference type="Proteomes" id="UP000271003"/>
    </source>
</evidence>
<gene>
    <name evidence="1" type="ORF">SUTMEG_00090</name>
</gene>
<accession>A0A2Z6IAL4</accession>
<name>A0A2Z6IAL4_9BURK</name>
<proteinExistence type="predicted"/>
<dbReference type="OrthoDB" id="9801841at2"/>
<reference evidence="1 2" key="1">
    <citation type="journal article" date="2018" name="Int. J. Syst. Evol. Microbiol.">
        <title>Mesosutterella multiformis gen. nov., sp. nov., a member of the family Sutterellaceae and Sutterella megalosphaeroides sp. nov., isolated from human faeces.</title>
        <authorList>
            <person name="Sakamoto M."/>
            <person name="Ikeyama N."/>
            <person name="Kunihiro T."/>
            <person name="Iino T."/>
            <person name="Yuki M."/>
            <person name="Ohkuma M."/>
        </authorList>
    </citation>
    <scope>NUCLEOTIDE SEQUENCE [LARGE SCALE GENOMIC DNA]</scope>
    <source>
        <strain evidence="1 2">6FBBBH3</strain>
    </source>
</reference>
<dbReference type="EMBL" id="AP018786">
    <property type="protein sequence ID" value="BBF22118.1"/>
    <property type="molecule type" value="Genomic_DNA"/>
</dbReference>
<protein>
    <recommendedName>
        <fullName evidence="3">Protein kinase domain-containing protein</fullName>
    </recommendedName>
</protein>
<dbReference type="RefSeq" id="WP_120175790.1">
    <property type="nucleotide sequence ID" value="NZ_AP018786.1"/>
</dbReference>
<dbReference type="Proteomes" id="UP000271003">
    <property type="component" value="Chromosome"/>
</dbReference>
<evidence type="ECO:0000313" key="1">
    <source>
        <dbReference type="EMBL" id="BBF22118.1"/>
    </source>
</evidence>
<dbReference type="AlphaFoldDB" id="A0A2Z6IAL4"/>
<dbReference type="KEGG" id="sutt:SUTMEG_00090"/>
<sequence length="222" mass="25426">MDNRLFDRAALSKAETKLLRDGRIANAVVTRVTIDGARWTVKDFAARPWYVRWTVAPVLLRHELSILKRLSGVDGIAARAFRIDRNAIAVEYMEGDSMGQVPRERITPEFLRAFEALLDAVHARGVVHLDARGTGNVMIRPDGTPGLIDFQASLTTGWMPGCLRRLLEDIDRSGALKKWAAYRPDEMGEERVRELERINRLRRFWVFRGYFGLKKNHAAKRR</sequence>
<keyword evidence="2" id="KW-1185">Reference proteome</keyword>
<dbReference type="InterPro" id="IPR011009">
    <property type="entry name" value="Kinase-like_dom_sf"/>
</dbReference>
<dbReference type="SUPFAM" id="SSF56112">
    <property type="entry name" value="Protein kinase-like (PK-like)"/>
    <property type="match status" value="1"/>
</dbReference>
<organism evidence="1 2">
    <name type="scientific">Sutterella megalosphaeroides</name>
    <dbReference type="NCBI Taxonomy" id="2494234"/>
    <lineage>
        <taxon>Bacteria</taxon>
        <taxon>Pseudomonadati</taxon>
        <taxon>Pseudomonadota</taxon>
        <taxon>Betaproteobacteria</taxon>
        <taxon>Burkholderiales</taxon>
        <taxon>Sutterellaceae</taxon>
        <taxon>Sutterella</taxon>
    </lineage>
</organism>
<evidence type="ECO:0008006" key="3">
    <source>
        <dbReference type="Google" id="ProtNLM"/>
    </source>
</evidence>